<sequence>MTGASGVTEVGTGRLRFGYGTNGFANHRLDDALAVLADLGYQGVALTLDHGHLDPFEAGLAHRTAAVRRRLESLGLAVVVETGARYLLDPWQKHAPTLLHDDHARRIDFLTRAVQIGADLGAEAVSFWAGVRPATVAPDLAWDRLVAGCAEVVAVADRAGVPLGFEPEPGMLVESIADWRRLRDALGAPPAFGITLDIGHCRCLEPLPVPDCVTAVAEHLVNVQIDDMRRGVHEHLEFGTGEIDFPPVLRALADAGYRGLVAVELPRHSHDAPGVATRSLEFLRAAATAGRESR</sequence>
<dbReference type="RefSeq" id="WP_275031324.1">
    <property type="nucleotide sequence ID" value="NZ_CP118615.1"/>
</dbReference>
<keyword evidence="3" id="KW-1185">Reference proteome</keyword>
<proteinExistence type="predicted"/>
<dbReference type="SUPFAM" id="SSF51658">
    <property type="entry name" value="Xylose isomerase-like"/>
    <property type="match status" value="1"/>
</dbReference>
<protein>
    <submittedName>
        <fullName evidence="2">Sugar phosphate isomerase/epimerase</fullName>
    </submittedName>
</protein>
<keyword evidence="2" id="KW-0413">Isomerase</keyword>
<dbReference type="InterPro" id="IPR036237">
    <property type="entry name" value="Xyl_isomerase-like_sf"/>
</dbReference>
<dbReference type="PANTHER" id="PTHR12110:SF52">
    <property type="entry name" value="XYLOSE ISOMERASE"/>
    <property type="match status" value="1"/>
</dbReference>
<organism evidence="2 3">
    <name type="scientific">Micromonospora cathayae</name>
    <dbReference type="NCBI Taxonomy" id="3028804"/>
    <lineage>
        <taxon>Bacteria</taxon>
        <taxon>Bacillati</taxon>
        <taxon>Actinomycetota</taxon>
        <taxon>Actinomycetes</taxon>
        <taxon>Micromonosporales</taxon>
        <taxon>Micromonosporaceae</taxon>
        <taxon>Micromonospora</taxon>
    </lineage>
</organism>
<dbReference type="PANTHER" id="PTHR12110">
    <property type="entry name" value="HYDROXYPYRUVATE ISOMERASE"/>
    <property type="match status" value="1"/>
</dbReference>
<dbReference type="EMBL" id="CP118615">
    <property type="protein sequence ID" value="WDZ84731.1"/>
    <property type="molecule type" value="Genomic_DNA"/>
</dbReference>
<dbReference type="Pfam" id="PF01261">
    <property type="entry name" value="AP_endonuc_2"/>
    <property type="match status" value="1"/>
</dbReference>
<dbReference type="Gene3D" id="3.20.20.150">
    <property type="entry name" value="Divalent-metal-dependent TIM barrel enzymes"/>
    <property type="match status" value="1"/>
</dbReference>
<gene>
    <name evidence="2" type="ORF">PVK37_30640</name>
</gene>
<dbReference type="Proteomes" id="UP001219605">
    <property type="component" value="Chromosome"/>
</dbReference>
<evidence type="ECO:0000259" key="1">
    <source>
        <dbReference type="Pfam" id="PF01261"/>
    </source>
</evidence>
<name>A0ABY7ZQM7_9ACTN</name>
<dbReference type="GO" id="GO:0016853">
    <property type="term" value="F:isomerase activity"/>
    <property type="evidence" value="ECO:0007669"/>
    <property type="project" value="UniProtKB-KW"/>
</dbReference>
<dbReference type="InterPro" id="IPR013022">
    <property type="entry name" value="Xyl_isomerase-like_TIM-brl"/>
</dbReference>
<reference evidence="2 3" key="1">
    <citation type="submission" date="2023-02" db="EMBL/GenBank/DDBJ databases">
        <authorList>
            <person name="Mo P."/>
        </authorList>
    </citation>
    <scope>NUCLEOTIDE SEQUENCE [LARGE SCALE GENOMIC DNA]</scope>
    <source>
        <strain evidence="2 3">HUAS 3</strain>
    </source>
</reference>
<dbReference type="InterPro" id="IPR050312">
    <property type="entry name" value="IolE/XylAMocC-like"/>
</dbReference>
<accession>A0ABY7ZQM7</accession>
<feature type="domain" description="Xylose isomerase-like TIM barrel" evidence="1">
    <location>
        <begin position="34"/>
        <end position="285"/>
    </location>
</feature>
<evidence type="ECO:0000313" key="2">
    <source>
        <dbReference type="EMBL" id="WDZ84731.1"/>
    </source>
</evidence>
<evidence type="ECO:0000313" key="3">
    <source>
        <dbReference type="Proteomes" id="UP001219605"/>
    </source>
</evidence>